<reference evidence="2 3" key="1">
    <citation type="journal article" date="2017" name="Antonie Van Leeuwenhoek">
        <title>Rhizobium rhizosphaerae sp. nov., a novel species isolated from rice rhizosphere.</title>
        <authorList>
            <person name="Zhao J.J."/>
            <person name="Zhang J."/>
            <person name="Zhang R.J."/>
            <person name="Zhang C.W."/>
            <person name="Yin H.Q."/>
            <person name="Zhang X.X."/>
        </authorList>
    </citation>
    <scope>NUCLEOTIDE SEQUENCE [LARGE SCALE GENOMIC DNA]</scope>
    <source>
        <strain evidence="2 3">S18K6</strain>
    </source>
</reference>
<dbReference type="EMBL" id="BAEM01000034">
    <property type="protein sequence ID" value="GAC10833.1"/>
    <property type="molecule type" value="Genomic_DNA"/>
</dbReference>
<sequence>MQPVKVAPKLLAASGEGAKDVGKVSKCKSRKASQLLRS</sequence>
<protein>
    <submittedName>
        <fullName evidence="2">Uncharacterized protein</fullName>
    </submittedName>
</protein>
<accession>A0AAV3V241</accession>
<dbReference type="AlphaFoldDB" id="A0AAV3V241"/>
<name>A0AAV3V241_9ALTE</name>
<proteinExistence type="predicted"/>
<gene>
    <name evidence="2" type="ORF">GCHA_2890</name>
</gene>
<dbReference type="Proteomes" id="UP000006320">
    <property type="component" value="Unassembled WGS sequence"/>
</dbReference>
<evidence type="ECO:0000313" key="3">
    <source>
        <dbReference type="Proteomes" id="UP000006320"/>
    </source>
</evidence>
<comment type="caution">
    <text evidence="2">The sequence shown here is derived from an EMBL/GenBank/DDBJ whole genome shotgun (WGS) entry which is preliminary data.</text>
</comment>
<organism evidence="2 3">
    <name type="scientific">Paraglaciecola chathamensis S18K6</name>
    <dbReference type="NCBI Taxonomy" id="1127672"/>
    <lineage>
        <taxon>Bacteria</taxon>
        <taxon>Pseudomonadati</taxon>
        <taxon>Pseudomonadota</taxon>
        <taxon>Gammaproteobacteria</taxon>
        <taxon>Alteromonadales</taxon>
        <taxon>Alteromonadaceae</taxon>
        <taxon>Paraglaciecola</taxon>
    </lineage>
</organism>
<evidence type="ECO:0000313" key="2">
    <source>
        <dbReference type="EMBL" id="GAC10833.1"/>
    </source>
</evidence>
<feature type="region of interest" description="Disordered" evidence="1">
    <location>
        <begin position="15"/>
        <end position="38"/>
    </location>
</feature>
<evidence type="ECO:0000256" key="1">
    <source>
        <dbReference type="SAM" id="MobiDB-lite"/>
    </source>
</evidence>